<dbReference type="AlphaFoldDB" id="A0A143QJS7"/>
<protein>
    <recommendedName>
        <fullName evidence="3">Glycosyl transferase</fullName>
    </recommendedName>
</protein>
<dbReference type="Pfam" id="PF13692">
    <property type="entry name" value="Glyco_trans_1_4"/>
    <property type="match status" value="1"/>
</dbReference>
<organism evidence="1 2">
    <name type="scientific">Rhodococcoides fascians</name>
    <name type="common">Rhodococcus fascians</name>
    <dbReference type="NCBI Taxonomy" id="1828"/>
    <lineage>
        <taxon>Bacteria</taxon>
        <taxon>Bacillati</taxon>
        <taxon>Actinomycetota</taxon>
        <taxon>Actinomycetes</taxon>
        <taxon>Mycobacteriales</taxon>
        <taxon>Nocardiaceae</taxon>
        <taxon>Rhodococcoides</taxon>
    </lineage>
</organism>
<dbReference type="Proteomes" id="UP000076038">
    <property type="component" value="Chromosome"/>
</dbReference>
<evidence type="ECO:0008006" key="3">
    <source>
        <dbReference type="Google" id="ProtNLM"/>
    </source>
</evidence>
<dbReference type="PATRIC" id="fig|1653479.3.peg.2135"/>
<keyword evidence="2" id="KW-1185">Reference proteome</keyword>
<sequence length="367" mass="40120">MKATFLLAKDPSHESTGDLTMARLVMGIAAESYDVRAICLSTRPESTADGWRRVPKADADIKTIALRSARYRKSLVHSRFDIDSVVDAIDDTDSDIFVADHTYMAEPFLRSTKAGTIPLAVSTVVSETLVWKATRGLIGKLDSTRILRDELRVARGAYTVGTYDEDEAEFYRRAGIARTHWLDLTLPPKKRVNIANSGSRLVFFGDRTWPPNQEAYKILLGWWPQICAGIDDAELCIVGTPHPDADDLDLPDGVRDLGFVDDLDGFLDTCRALVAPIATGGGVRVKILDAASRGLPVVGTPAAVGSLSSALGIEGVADPAVAIERCREFLLDRSAAVAAGRELYERGEQRWQSRVPHASVNDWLRPC</sequence>
<dbReference type="SUPFAM" id="SSF53756">
    <property type="entry name" value="UDP-Glycosyltransferase/glycogen phosphorylase"/>
    <property type="match status" value="1"/>
</dbReference>
<reference evidence="1 2" key="1">
    <citation type="journal article" date="2016" name="Genome Announc.">
        <title>Complete Genome and Plasmid Sequences for Rhodococcus fascians D188 and Draft Sequences for Rhodococcus Isolates PBTS 1 and PBTS 2.</title>
        <authorList>
            <person name="Stamler R.A."/>
            <person name="Vereecke D."/>
            <person name="Zhang Y."/>
            <person name="Schilkey F."/>
            <person name="Devitt N."/>
            <person name="Randall J.J."/>
        </authorList>
    </citation>
    <scope>NUCLEOTIDE SEQUENCE [LARGE SCALE GENOMIC DNA]</scope>
    <source>
        <strain evidence="1 2">PBTS2</strain>
    </source>
</reference>
<accession>A0A143QJS7</accession>
<reference evidence="2" key="2">
    <citation type="submission" date="2016-04" db="EMBL/GenBank/DDBJ databases">
        <title>Complete Genome and Plasmid Sequences for Rhodococcus fascians D188 and Draft Sequences for Rhodococcus spp. Isolates PBTS 1 and PBTS 2.</title>
        <authorList>
            <person name="Stamer R."/>
            <person name="Vereecke D."/>
            <person name="Zhang Y."/>
            <person name="Schilkey F."/>
            <person name="Devitt N."/>
            <person name="Randall J."/>
        </authorList>
    </citation>
    <scope>NUCLEOTIDE SEQUENCE [LARGE SCALE GENOMIC DNA]</scope>
    <source>
        <strain evidence="2">PBTS2</strain>
    </source>
</reference>
<gene>
    <name evidence="1" type="ORF">A3Q41_02113</name>
</gene>
<dbReference type="EMBL" id="CP015220">
    <property type="protein sequence ID" value="AMY23415.1"/>
    <property type="molecule type" value="Genomic_DNA"/>
</dbReference>
<evidence type="ECO:0000313" key="1">
    <source>
        <dbReference type="EMBL" id="AMY23415.1"/>
    </source>
</evidence>
<dbReference type="KEGG" id="rhs:A3Q41_02113"/>
<dbReference type="RefSeq" id="WP_063216573.1">
    <property type="nucleotide sequence ID" value="NZ_CP015220.1"/>
</dbReference>
<evidence type="ECO:0000313" key="2">
    <source>
        <dbReference type="Proteomes" id="UP000076038"/>
    </source>
</evidence>
<proteinExistence type="predicted"/>
<dbReference type="Gene3D" id="3.40.50.2000">
    <property type="entry name" value="Glycogen Phosphorylase B"/>
    <property type="match status" value="2"/>
</dbReference>
<name>A0A143QJS7_RHOFA</name>